<evidence type="ECO:0000256" key="7">
    <source>
        <dbReference type="SAM" id="MobiDB-lite"/>
    </source>
</evidence>
<dbReference type="Proteomes" id="UP000646827">
    <property type="component" value="Unassembled WGS sequence"/>
</dbReference>
<keyword evidence="2" id="KW-0132">Cell division</keyword>
<dbReference type="GO" id="GO:0006281">
    <property type="term" value="P:DNA repair"/>
    <property type="evidence" value="ECO:0007669"/>
    <property type="project" value="TreeGrafter"/>
</dbReference>
<evidence type="ECO:0000256" key="2">
    <source>
        <dbReference type="ARBA" id="ARBA00022618"/>
    </source>
</evidence>
<evidence type="ECO:0000256" key="6">
    <source>
        <dbReference type="SAM" id="Coils"/>
    </source>
</evidence>
<name>A0A8H7SBS2_9FUNG</name>
<evidence type="ECO:0000256" key="4">
    <source>
        <dbReference type="ARBA" id="ARBA00023242"/>
    </source>
</evidence>
<dbReference type="GO" id="GO:0005634">
    <property type="term" value="C:nucleus"/>
    <property type="evidence" value="ECO:0007669"/>
    <property type="project" value="UniProtKB-SubCell"/>
</dbReference>
<evidence type="ECO:0000256" key="5">
    <source>
        <dbReference type="ARBA" id="ARBA00023306"/>
    </source>
</evidence>
<dbReference type="OrthoDB" id="200660at2759"/>
<accession>A0A8H7SBS2</accession>
<dbReference type="GO" id="GO:0000785">
    <property type="term" value="C:chromatin"/>
    <property type="evidence" value="ECO:0007669"/>
    <property type="project" value="TreeGrafter"/>
</dbReference>
<evidence type="ECO:0000313" key="9">
    <source>
        <dbReference type="Proteomes" id="UP000646827"/>
    </source>
</evidence>
<dbReference type="InterPro" id="IPR039776">
    <property type="entry name" value="Pds5"/>
</dbReference>
<dbReference type="GO" id="GO:0051301">
    <property type="term" value="P:cell division"/>
    <property type="evidence" value="ECO:0007669"/>
    <property type="project" value="UniProtKB-KW"/>
</dbReference>
<organism evidence="8 9">
    <name type="scientific">Circinella minor</name>
    <dbReference type="NCBI Taxonomy" id="1195481"/>
    <lineage>
        <taxon>Eukaryota</taxon>
        <taxon>Fungi</taxon>
        <taxon>Fungi incertae sedis</taxon>
        <taxon>Mucoromycota</taxon>
        <taxon>Mucoromycotina</taxon>
        <taxon>Mucoromycetes</taxon>
        <taxon>Mucorales</taxon>
        <taxon>Lichtheimiaceae</taxon>
        <taxon>Circinella</taxon>
    </lineage>
</organism>
<dbReference type="PANTHER" id="PTHR12663:SF0">
    <property type="entry name" value="PRECOCIOUS DISSOCIATION OF SISTERS 5, ISOFORM A"/>
    <property type="match status" value="1"/>
</dbReference>
<gene>
    <name evidence="8" type="ORF">INT45_007424</name>
</gene>
<reference evidence="8 9" key="1">
    <citation type="submission" date="2020-12" db="EMBL/GenBank/DDBJ databases">
        <title>Metabolic potential, ecology and presence of endohyphal bacteria is reflected in genomic diversity of Mucoromycotina.</title>
        <authorList>
            <person name="Muszewska A."/>
            <person name="Okrasinska A."/>
            <person name="Steczkiewicz K."/>
            <person name="Drgas O."/>
            <person name="Orlowska M."/>
            <person name="Perlinska-Lenart U."/>
            <person name="Aleksandrzak-Piekarczyk T."/>
            <person name="Szatraj K."/>
            <person name="Zielenkiewicz U."/>
            <person name="Pilsyk S."/>
            <person name="Malc E."/>
            <person name="Mieczkowski P."/>
            <person name="Kruszewska J.S."/>
            <person name="Biernat P."/>
            <person name="Pawlowska J."/>
        </authorList>
    </citation>
    <scope>NUCLEOTIDE SEQUENCE [LARGE SCALE GENOMIC DNA]</scope>
    <source>
        <strain evidence="8 9">CBS 142.35</strain>
    </source>
</reference>
<dbReference type="Gene3D" id="1.25.10.10">
    <property type="entry name" value="Leucine-rich Repeat Variant"/>
    <property type="match status" value="1"/>
</dbReference>
<proteinExistence type="predicted"/>
<feature type="region of interest" description="Disordered" evidence="7">
    <location>
        <begin position="1124"/>
        <end position="1147"/>
    </location>
</feature>
<comment type="caution">
    <text evidence="8">The sequence shown here is derived from an EMBL/GenBank/DDBJ whole genome shotgun (WGS) entry which is preliminary data.</text>
</comment>
<keyword evidence="5" id="KW-0131">Cell cycle</keyword>
<dbReference type="GO" id="GO:0007064">
    <property type="term" value="P:mitotic sister chromatid cohesion"/>
    <property type="evidence" value="ECO:0007669"/>
    <property type="project" value="InterPro"/>
</dbReference>
<evidence type="ECO:0000256" key="1">
    <source>
        <dbReference type="ARBA" id="ARBA00004123"/>
    </source>
</evidence>
<keyword evidence="6" id="KW-0175">Coiled coil</keyword>
<protein>
    <submittedName>
        <fullName evidence="8">Uncharacterized protein</fullName>
    </submittedName>
</protein>
<dbReference type="InterPro" id="IPR016024">
    <property type="entry name" value="ARM-type_fold"/>
</dbReference>
<dbReference type="AlphaFoldDB" id="A0A8H7SBS2"/>
<keyword evidence="4" id="KW-0539">Nucleus</keyword>
<dbReference type="EMBL" id="JAEPRB010000007">
    <property type="protein sequence ID" value="KAG2227399.1"/>
    <property type="molecule type" value="Genomic_DNA"/>
</dbReference>
<dbReference type="Pfam" id="PF20168">
    <property type="entry name" value="PDS5"/>
    <property type="match status" value="1"/>
</dbReference>
<dbReference type="SUPFAM" id="SSF48371">
    <property type="entry name" value="ARM repeat"/>
    <property type="match status" value="1"/>
</dbReference>
<sequence>MMDIDEPQQPLEQKALEFKSRLVAKTIDAKELTNRLKELHEELRSFAQDAIVKQSLDATTKELVNSKILKHSSPVVKAYAATCLADMLRLYAPEAPFSTKETINIFQLFLSQLNQLKVSQDHPQFSLYFYLLESLSTVKSILIIADLDNAQELCSEFFNCFFNTIRADMPRNIQVCMVDLMVQIIEEVVTLSDETLGLMLEQFEKATDDPCYLMALEVCNTCFDTLQRRVCQYFSDALVAMGQSNGSQQEAEELQKAHEIIQRIDSVVPNLLINVLPQLEEEMKVDDLKVRCMATETVGNMFAEKNTTLFQRYPGVWKTWIGRRNDKSVQLRIKWLEKCKEVYVNHSHVVSELNDCFKEKILDPDEKVRATVCRIISEFENNHIVRDLNKTVLEHVAERSKDKKSLVRKEAMATLGKIYNTAFPQILEGDNQVKEKLGWIPEALFKAMYTDDASTTVSLEATVNQYLLPYIENDKERTERLVLMIGSFGPRSKNAFRAYIHKQKGTIVGIQHFVKACEPTEEEQEMEVDGEQTTSVANQKLEMIVKHISASFAEPARVSSALKRLVEVQANDKTLLELLITATDTNSEYKQIIEAKKLLVEKLSDVLPGSYEALEPVLTRAAPVILNKTIIPSLIEMLEPNRSRRRATQNPKALVAQELLKEIATSFPIMYEDHVYELIRGITDVNTTIVDNALDLLAQISKAKVTMSVYDSDILNKLASFIHQGNLTQARNASIILSNMYAFDICEEVIQSALDGLSVEDTSLSLKMVSLSEFALYIPERIGSHMQTLAEFIENQLLGTSTEADSNVTDMEADADILQWKPYEELENLSKAKLAALQLLVNYLISSVEYGVDDMFVERVFNLLWTLLEGTCEIAISKNQSAPESSHLRLAAAQSMIKLTHMQAYQNQLNVSQFEHLSLTIQDPCYQVRYGFAETLMKGIPTNQVHMRYLSVLFLVAHEVEVELVKQIKYFIQKRALKQYDNSVAMETSFVQLLHILAHHPDFTVATDDLITFTQYFEFYLSCVAAPDNVSFLYHVAQKIKSSKDMVSSELSQNSYVLSDLASLLIKRKCEDASWPLNVYPTRIRLQSKLYRSLPSGAVQTETLKKSYLPSNFLTWLDENYHSNRKGGEKRGSAATATTSTKRNRAN</sequence>
<keyword evidence="3" id="KW-0498">Mitosis</keyword>
<dbReference type="PANTHER" id="PTHR12663">
    <property type="entry name" value="ANDROGEN INDUCED INHIBITOR OF PROLIFERATION AS3 / PDS5-RELATED"/>
    <property type="match status" value="1"/>
</dbReference>
<comment type="subcellular location">
    <subcellularLocation>
        <location evidence="1">Nucleus</location>
    </subcellularLocation>
</comment>
<feature type="coiled-coil region" evidence="6">
    <location>
        <begin position="22"/>
        <end position="49"/>
    </location>
</feature>
<dbReference type="CDD" id="cd19953">
    <property type="entry name" value="PDS5"/>
    <property type="match status" value="1"/>
</dbReference>
<dbReference type="InterPro" id="IPR011989">
    <property type="entry name" value="ARM-like"/>
</dbReference>
<evidence type="ECO:0000313" key="8">
    <source>
        <dbReference type="EMBL" id="KAG2227399.1"/>
    </source>
</evidence>
<evidence type="ECO:0000256" key="3">
    <source>
        <dbReference type="ARBA" id="ARBA00022776"/>
    </source>
</evidence>
<keyword evidence="9" id="KW-1185">Reference proteome</keyword>